<feature type="non-terminal residue" evidence="2">
    <location>
        <position position="205"/>
    </location>
</feature>
<organism evidence="2 3">
    <name type="scientific">Ambispora gerdemannii</name>
    <dbReference type="NCBI Taxonomy" id="144530"/>
    <lineage>
        <taxon>Eukaryota</taxon>
        <taxon>Fungi</taxon>
        <taxon>Fungi incertae sedis</taxon>
        <taxon>Mucoromycota</taxon>
        <taxon>Glomeromycotina</taxon>
        <taxon>Glomeromycetes</taxon>
        <taxon>Archaeosporales</taxon>
        <taxon>Ambisporaceae</taxon>
        <taxon>Ambispora</taxon>
    </lineage>
</organism>
<feature type="compositionally biased region" description="Low complexity" evidence="1">
    <location>
        <begin position="167"/>
        <end position="180"/>
    </location>
</feature>
<feature type="region of interest" description="Disordered" evidence="1">
    <location>
        <begin position="167"/>
        <end position="205"/>
    </location>
</feature>
<feature type="compositionally biased region" description="Low complexity" evidence="1">
    <location>
        <begin position="194"/>
        <end position="205"/>
    </location>
</feature>
<dbReference type="EMBL" id="CAJVPL010007881">
    <property type="protein sequence ID" value="CAG8671757.1"/>
    <property type="molecule type" value="Genomic_DNA"/>
</dbReference>
<evidence type="ECO:0000313" key="2">
    <source>
        <dbReference type="EMBL" id="CAG8671757.1"/>
    </source>
</evidence>
<dbReference type="AlphaFoldDB" id="A0A9N9EFI0"/>
<accession>A0A9N9EFI0</accession>
<dbReference type="Proteomes" id="UP000789831">
    <property type="component" value="Unassembled WGS sequence"/>
</dbReference>
<evidence type="ECO:0000313" key="3">
    <source>
        <dbReference type="Proteomes" id="UP000789831"/>
    </source>
</evidence>
<keyword evidence="3" id="KW-1185">Reference proteome</keyword>
<evidence type="ECO:0000256" key="1">
    <source>
        <dbReference type="SAM" id="MobiDB-lite"/>
    </source>
</evidence>
<sequence>KRERDALDAWWEIPKAYQEKIAHFLLLFADDHDETMTLTETLNEILEEDEEEESMNSSSSELSGRHTYEKYPNYNDGDSAHSQRIQYRLPLRLINNDNNLAPFGGAFADNIDIKPVSLHEDSTSQISESEIVAQSRIIRRKSIRSSNADDDDNYLRTMECRNYKLDVSGSSSVNNDDNNNQLPDFINESDTRFTSATATTSDTSA</sequence>
<feature type="non-terminal residue" evidence="2">
    <location>
        <position position="1"/>
    </location>
</feature>
<feature type="region of interest" description="Disordered" evidence="1">
    <location>
        <begin position="47"/>
        <end position="79"/>
    </location>
</feature>
<reference evidence="2" key="1">
    <citation type="submission" date="2021-06" db="EMBL/GenBank/DDBJ databases">
        <authorList>
            <person name="Kallberg Y."/>
            <person name="Tangrot J."/>
            <person name="Rosling A."/>
        </authorList>
    </citation>
    <scope>NUCLEOTIDE SEQUENCE</scope>
    <source>
        <strain evidence="2">MT106</strain>
    </source>
</reference>
<proteinExistence type="predicted"/>
<comment type="caution">
    <text evidence="2">The sequence shown here is derived from an EMBL/GenBank/DDBJ whole genome shotgun (WGS) entry which is preliminary data.</text>
</comment>
<name>A0A9N9EFI0_9GLOM</name>
<protein>
    <submittedName>
        <fullName evidence="2">6581_t:CDS:1</fullName>
    </submittedName>
</protein>
<gene>
    <name evidence="2" type="ORF">AGERDE_LOCUS12288</name>
</gene>